<proteinExistence type="predicted"/>
<protein>
    <recommendedName>
        <fullName evidence="1">Mutator-like transposase domain-containing protein</fullName>
    </recommendedName>
</protein>
<reference evidence="2" key="1">
    <citation type="submission" date="2020-08" db="EMBL/GenBank/DDBJ databases">
        <title>Multicomponent nature underlies the extraordinary mechanical properties of spider dragline silk.</title>
        <authorList>
            <person name="Kono N."/>
            <person name="Nakamura H."/>
            <person name="Mori M."/>
            <person name="Yoshida Y."/>
            <person name="Ohtoshi R."/>
            <person name="Malay A.D."/>
            <person name="Moran D.A.P."/>
            <person name="Tomita M."/>
            <person name="Numata K."/>
            <person name="Arakawa K."/>
        </authorList>
    </citation>
    <scope>NUCLEOTIDE SEQUENCE</scope>
</reference>
<dbReference type="Proteomes" id="UP000887159">
    <property type="component" value="Unassembled WGS sequence"/>
</dbReference>
<evidence type="ECO:0000259" key="1">
    <source>
        <dbReference type="Pfam" id="PF20700"/>
    </source>
</evidence>
<comment type="caution">
    <text evidence="2">The sequence shown here is derived from an EMBL/GenBank/DDBJ whole genome shotgun (WGS) entry which is preliminary data.</text>
</comment>
<evidence type="ECO:0000313" key="2">
    <source>
        <dbReference type="EMBL" id="GFY11913.1"/>
    </source>
</evidence>
<evidence type="ECO:0000313" key="3">
    <source>
        <dbReference type="Proteomes" id="UP000887159"/>
    </source>
</evidence>
<name>A0A8X6SS08_TRICX</name>
<gene>
    <name evidence="2" type="primary">AVEN_144563_1</name>
    <name evidence="2" type="ORF">TNCV_4974131</name>
</gene>
<dbReference type="AlphaFoldDB" id="A0A8X6SS08"/>
<accession>A0A8X6SS08</accession>
<dbReference type="InterPro" id="IPR049012">
    <property type="entry name" value="Mutator_transp_dom"/>
</dbReference>
<organism evidence="2 3">
    <name type="scientific">Trichonephila clavipes</name>
    <name type="common">Golden silk orbweaver</name>
    <name type="synonym">Nephila clavipes</name>
    <dbReference type="NCBI Taxonomy" id="2585209"/>
    <lineage>
        <taxon>Eukaryota</taxon>
        <taxon>Metazoa</taxon>
        <taxon>Ecdysozoa</taxon>
        <taxon>Arthropoda</taxon>
        <taxon>Chelicerata</taxon>
        <taxon>Arachnida</taxon>
        <taxon>Araneae</taxon>
        <taxon>Araneomorphae</taxon>
        <taxon>Entelegynae</taxon>
        <taxon>Araneoidea</taxon>
        <taxon>Nephilidae</taxon>
        <taxon>Trichonephila</taxon>
    </lineage>
</organism>
<feature type="domain" description="Mutator-like transposase" evidence="1">
    <location>
        <begin position="2"/>
        <end position="95"/>
    </location>
</feature>
<sequence length="228" mass="26186">MSKRCGECEQTKFALEKDSAEFRIWYEGHQDVCSATHVGSSGAMEVNAAIKLWERSESIGFRDTTLLSDGDSKSFLELKERNVYGNQKPQHKKCPSGIDSWRFYQSSLARGKKPGFHKDWVKTPINEEYLPKFLPIYQRLASSELLSRCVRGRTQNSNEALHSMIWNRCSKENSASRSRVLIAISEFNVGTLKALKTFQDINCLATSLSSEHLAFFTDYRRTYFTERK</sequence>
<keyword evidence="3" id="KW-1185">Reference proteome</keyword>
<dbReference type="Pfam" id="PF20700">
    <property type="entry name" value="Mutator"/>
    <property type="match status" value="1"/>
</dbReference>
<dbReference type="EMBL" id="BMAU01021309">
    <property type="protein sequence ID" value="GFY11913.1"/>
    <property type="molecule type" value="Genomic_DNA"/>
</dbReference>